<evidence type="ECO:0000256" key="4">
    <source>
        <dbReference type="ARBA" id="ARBA00022481"/>
    </source>
</evidence>
<dbReference type="InterPro" id="IPR003578">
    <property type="entry name" value="Small_GTPase_Rho"/>
</dbReference>
<keyword evidence="5" id="KW-0547">Nucleotide-binding</keyword>
<evidence type="ECO:0000256" key="8">
    <source>
        <dbReference type="ARBA" id="ARBA00023288"/>
    </source>
</evidence>
<dbReference type="NCBIfam" id="TIGR00231">
    <property type="entry name" value="small_GTP"/>
    <property type="match status" value="1"/>
</dbReference>
<dbReference type="InParanoid" id="A0A6J1X370"/>
<evidence type="ECO:0000256" key="6">
    <source>
        <dbReference type="ARBA" id="ARBA00023134"/>
    </source>
</evidence>
<dbReference type="PRINTS" id="PR00449">
    <property type="entry name" value="RASTRNSFRMNG"/>
</dbReference>
<dbReference type="SMART" id="SM00174">
    <property type="entry name" value="RHO"/>
    <property type="match status" value="1"/>
</dbReference>
<dbReference type="GO" id="GO:0035099">
    <property type="term" value="P:hemocyte migration"/>
    <property type="evidence" value="ECO:0007669"/>
    <property type="project" value="UniProtKB-ARBA"/>
</dbReference>
<keyword evidence="3" id="KW-1003">Cell membrane</keyword>
<dbReference type="InterPro" id="IPR005225">
    <property type="entry name" value="Small_GTP-bd"/>
</dbReference>
<keyword evidence="6" id="KW-0342">GTP-binding</keyword>
<keyword evidence="10" id="KW-1185">Reference proteome</keyword>
<keyword evidence="8" id="KW-0449">Lipoprotein</keyword>
<sequence length="183" mass="20922">MGTKKTLKITVVGDGMVGKTCLLYVYTKNEFPKEYVPTVFDNYLGNITVDGEEVELALWDTAGQEDYERLRPLSYNNTSCFLVCYSVNNRSSYDNVVHKWYPELKHFSSSVPIVLVATKVDLRSTDKAIITHQEGKKLKKKIRAVQLVECSALERVNMNEVFEEAVRAALRKKPVTKRTCQYL</sequence>
<organism evidence="10 11">
    <name type="scientific">Galleria mellonella</name>
    <name type="common">Greater wax moth</name>
    <dbReference type="NCBI Taxonomy" id="7137"/>
    <lineage>
        <taxon>Eukaryota</taxon>
        <taxon>Metazoa</taxon>
        <taxon>Ecdysozoa</taxon>
        <taxon>Arthropoda</taxon>
        <taxon>Hexapoda</taxon>
        <taxon>Insecta</taxon>
        <taxon>Pterygota</taxon>
        <taxon>Neoptera</taxon>
        <taxon>Endopterygota</taxon>
        <taxon>Lepidoptera</taxon>
        <taxon>Glossata</taxon>
        <taxon>Ditrysia</taxon>
        <taxon>Pyraloidea</taxon>
        <taxon>Pyralidae</taxon>
        <taxon>Galleriinae</taxon>
        <taxon>Galleria</taxon>
    </lineage>
</organism>
<dbReference type="PANTHER" id="PTHR24072">
    <property type="entry name" value="RHO FAMILY GTPASE"/>
    <property type="match status" value="1"/>
</dbReference>
<dbReference type="GO" id="GO:0035006">
    <property type="term" value="P:melanization defense response"/>
    <property type="evidence" value="ECO:0007669"/>
    <property type="project" value="UniProtKB-ARBA"/>
</dbReference>
<dbReference type="KEGG" id="gmw:113522456"/>
<dbReference type="CDD" id="cd00157">
    <property type="entry name" value="Rho"/>
    <property type="match status" value="1"/>
</dbReference>
<accession>A0A6J1X370</accession>
<dbReference type="AlphaFoldDB" id="A0A6J1X370"/>
<evidence type="ECO:0000256" key="5">
    <source>
        <dbReference type="ARBA" id="ARBA00022741"/>
    </source>
</evidence>
<dbReference type="InterPro" id="IPR027417">
    <property type="entry name" value="P-loop_NTPase"/>
</dbReference>
<evidence type="ECO:0000256" key="9">
    <source>
        <dbReference type="ARBA" id="ARBA00023289"/>
    </source>
</evidence>
<dbReference type="SMART" id="SM00176">
    <property type="entry name" value="RAN"/>
    <property type="match status" value="1"/>
</dbReference>
<dbReference type="SMART" id="SM00173">
    <property type="entry name" value="RAS"/>
    <property type="match status" value="1"/>
</dbReference>
<dbReference type="GeneID" id="113522456"/>
<reference evidence="11" key="1">
    <citation type="submission" date="2025-08" db="UniProtKB">
        <authorList>
            <consortium name="RefSeq"/>
        </authorList>
    </citation>
    <scope>IDENTIFICATION</scope>
    <source>
        <tissue evidence="11">Whole larvae</tissue>
    </source>
</reference>
<dbReference type="RefSeq" id="XP_026763938.1">
    <property type="nucleotide sequence ID" value="XM_026908137.3"/>
</dbReference>
<dbReference type="PROSITE" id="PS51419">
    <property type="entry name" value="RAB"/>
    <property type="match status" value="1"/>
</dbReference>
<evidence type="ECO:0000256" key="3">
    <source>
        <dbReference type="ARBA" id="ARBA00022475"/>
    </source>
</evidence>
<dbReference type="FunFam" id="3.40.50.300:FF:000983">
    <property type="entry name" value="Rho family GTPase"/>
    <property type="match status" value="1"/>
</dbReference>
<dbReference type="OrthoDB" id="8830751at2759"/>
<comment type="similarity">
    <text evidence="2">Belongs to the small GTPase superfamily. Rho family.</text>
</comment>
<dbReference type="PROSITE" id="PS51421">
    <property type="entry name" value="RAS"/>
    <property type="match status" value="1"/>
</dbReference>
<dbReference type="GO" id="GO:0005886">
    <property type="term" value="C:plasma membrane"/>
    <property type="evidence" value="ECO:0007669"/>
    <property type="project" value="UniProtKB-SubCell"/>
</dbReference>
<dbReference type="SUPFAM" id="SSF52540">
    <property type="entry name" value="P-loop containing nucleoside triphosphate hydrolases"/>
    <property type="match status" value="1"/>
</dbReference>
<dbReference type="Pfam" id="PF00071">
    <property type="entry name" value="Ras"/>
    <property type="match status" value="1"/>
</dbReference>
<dbReference type="InterPro" id="IPR001806">
    <property type="entry name" value="Small_GTPase"/>
</dbReference>
<dbReference type="GO" id="GO:0007264">
    <property type="term" value="P:small GTPase-mediated signal transduction"/>
    <property type="evidence" value="ECO:0007669"/>
    <property type="project" value="InterPro"/>
</dbReference>
<dbReference type="Proteomes" id="UP001652740">
    <property type="component" value="Unplaced"/>
</dbReference>
<dbReference type="GO" id="GO:0001667">
    <property type="term" value="P:ameboidal-type cell migration"/>
    <property type="evidence" value="ECO:0007669"/>
    <property type="project" value="UniProtKB-ARBA"/>
</dbReference>
<proteinExistence type="inferred from homology"/>
<gene>
    <name evidence="11" type="primary">LOC113522456</name>
</gene>
<dbReference type="GO" id="GO:0003924">
    <property type="term" value="F:GTPase activity"/>
    <property type="evidence" value="ECO:0007669"/>
    <property type="project" value="InterPro"/>
</dbReference>
<keyword evidence="7" id="KW-0472">Membrane</keyword>
<name>A0A6J1X370_GALME</name>
<evidence type="ECO:0000313" key="10">
    <source>
        <dbReference type="Proteomes" id="UP001652740"/>
    </source>
</evidence>
<dbReference type="GO" id="GO:0003006">
    <property type="term" value="P:developmental process involved in reproduction"/>
    <property type="evidence" value="ECO:0007669"/>
    <property type="project" value="UniProtKB-ARBA"/>
</dbReference>
<dbReference type="GO" id="GO:0005525">
    <property type="term" value="F:GTP binding"/>
    <property type="evidence" value="ECO:0007669"/>
    <property type="project" value="UniProtKB-KW"/>
</dbReference>
<dbReference type="Gene3D" id="3.40.50.300">
    <property type="entry name" value="P-loop containing nucleotide triphosphate hydrolases"/>
    <property type="match status" value="1"/>
</dbReference>
<evidence type="ECO:0000313" key="11">
    <source>
        <dbReference type="RefSeq" id="XP_026763938.1"/>
    </source>
</evidence>
<evidence type="ECO:0000256" key="1">
    <source>
        <dbReference type="ARBA" id="ARBA00004342"/>
    </source>
</evidence>
<dbReference type="FunCoup" id="A0A6J1X370">
    <property type="interactions" value="147"/>
</dbReference>
<keyword evidence="9" id="KW-0636">Prenylation</keyword>
<dbReference type="CTD" id="562845"/>
<comment type="subcellular location">
    <subcellularLocation>
        <location evidence="1">Cell membrane</location>
        <topology evidence="1">Lipid-anchor</topology>
        <orientation evidence="1">Cytoplasmic side</orientation>
    </subcellularLocation>
</comment>
<protein>
    <submittedName>
        <fullName evidence="11">Ras-like GTP-binding protein RhoL</fullName>
    </submittedName>
</protein>
<evidence type="ECO:0000256" key="2">
    <source>
        <dbReference type="ARBA" id="ARBA00010142"/>
    </source>
</evidence>
<dbReference type="GO" id="GO:0022412">
    <property type="term" value="P:cellular process involved in reproduction in multicellular organism"/>
    <property type="evidence" value="ECO:0007669"/>
    <property type="project" value="UniProtKB-ARBA"/>
</dbReference>
<dbReference type="SMART" id="SM00175">
    <property type="entry name" value="RAB"/>
    <property type="match status" value="1"/>
</dbReference>
<dbReference type="PROSITE" id="PS51420">
    <property type="entry name" value="RHO"/>
    <property type="match status" value="1"/>
</dbReference>
<evidence type="ECO:0000256" key="7">
    <source>
        <dbReference type="ARBA" id="ARBA00023136"/>
    </source>
</evidence>
<keyword evidence="4" id="KW-0488">Methylation</keyword>